<evidence type="ECO:0000313" key="2">
    <source>
        <dbReference type="EMBL" id="SUC10457.1"/>
    </source>
</evidence>
<dbReference type="Proteomes" id="UP000254704">
    <property type="component" value="Unassembled WGS sequence"/>
</dbReference>
<gene>
    <name evidence="2" type="ORF">NCTC11621_01511</name>
</gene>
<feature type="chain" id="PRO_5016995720" evidence="1">
    <location>
        <begin position="21"/>
        <end position="108"/>
    </location>
</feature>
<protein>
    <submittedName>
        <fullName evidence="2">Putative lipoprotein</fullName>
    </submittedName>
</protein>
<dbReference type="RefSeq" id="WP_049215446.1">
    <property type="nucleotide sequence ID" value="NZ_CP083262.1"/>
</dbReference>
<reference evidence="2 3" key="1">
    <citation type="submission" date="2018-06" db="EMBL/GenBank/DDBJ databases">
        <authorList>
            <consortium name="Pathogen Informatics"/>
            <person name="Doyle S."/>
        </authorList>
    </citation>
    <scope>NUCLEOTIDE SEQUENCE [LARGE SCALE GENOMIC DNA]</scope>
    <source>
        <strain evidence="2 3">NCTC11621</strain>
    </source>
</reference>
<evidence type="ECO:0000313" key="3">
    <source>
        <dbReference type="Proteomes" id="UP000254704"/>
    </source>
</evidence>
<evidence type="ECO:0000256" key="1">
    <source>
        <dbReference type="SAM" id="SignalP"/>
    </source>
</evidence>
<feature type="signal peptide" evidence="1">
    <location>
        <begin position="1"/>
        <end position="20"/>
    </location>
</feature>
<keyword evidence="2" id="KW-0449">Lipoprotein</keyword>
<organism evidence="2 3">
    <name type="scientific">Pasteurella canis</name>
    <dbReference type="NCBI Taxonomy" id="753"/>
    <lineage>
        <taxon>Bacteria</taxon>
        <taxon>Pseudomonadati</taxon>
        <taxon>Pseudomonadota</taxon>
        <taxon>Gammaproteobacteria</taxon>
        <taxon>Pasteurellales</taxon>
        <taxon>Pasteurellaceae</taxon>
        <taxon>Pasteurella</taxon>
    </lineage>
</organism>
<proteinExistence type="predicted"/>
<dbReference type="AlphaFoldDB" id="A0A379EVN9"/>
<dbReference type="EMBL" id="UGTV01000015">
    <property type="protein sequence ID" value="SUC10457.1"/>
    <property type="molecule type" value="Genomic_DNA"/>
</dbReference>
<keyword evidence="1" id="KW-0732">Signal</keyword>
<name>A0A379EVN9_9PAST</name>
<accession>A0A379EVN9</accession>
<sequence>MKWMNLLFFSVLTFNLVGCAQPSVFTHQHIEAHKPFSVTQTEKRINTMACQDQDDWYLEGYRVGKSFRQHKQKMLAQRRSYCEQQTQQAIAKAFLTAWESGYQQGIKR</sequence>